<gene>
    <name evidence="6" type="ORF">J3R75_003550</name>
</gene>
<feature type="transmembrane region" description="Helical" evidence="5">
    <location>
        <begin position="135"/>
        <end position="156"/>
    </location>
</feature>
<proteinExistence type="predicted"/>
<evidence type="ECO:0000256" key="1">
    <source>
        <dbReference type="ARBA" id="ARBA00004141"/>
    </source>
</evidence>
<dbReference type="Pfam" id="PF00146">
    <property type="entry name" value="NADHdh"/>
    <property type="match status" value="1"/>
</dbReference>
<evidence type="ECO:0000256" key="4">
    <source>
        <dbReference type="ARBA" id="ARBA00023136"/>
    </source>
</evidence>
<evidence type="ECO:0000256" key="5">
    <source>
        <dbReference type="SAM" id="Phobius"/>
    </source>
</evidence>
<name>A0AAE3VJP8_9BACT</name>
<dbReference type="GO" id="GO:0005886">
    <property type="term" value="C:plasma membrane"/>
    <property type="evidence" value="ECO:0007669"/>
    <property type="project" value="TreeGrafter"/>
</dbReference>
<keyword evidence="3 5" id="KW-1133">Transmembrane helix</keyword>
<dbReference type="PANTHER" id="PTHR43359">
    <property type="entry name" value="FORMATE HYDROGENLYASE SUBUNIT 4"/>
    <property type="match status" value="1"/>
</dbReference>
<keyword evidence="2 5" id="KW-0812">Transmembrane</keyword>
<comment type="caution">
    <text evidence="6">The sequence shown here is derived from an EMBL/GenBank/DDBJ whole genome shotgun (WGS) entry which is preliminary data.</text>
</comment>
<feature type="transmembrane region" description="Helical" evidence="5">
    <location>
        <begin position="70"/>
        <end position="91"/>
    </location>
</feature>
<evidence type="ECO:0000256" key="2">
    <source>
        <dbReference type="ARBA" id="ARBA00022692"/>
    </source>
</evidence>
<evidence type="ECO:0000256" key="3">
    <source>
        <dbReference type="ARBA" id="ARBA00022989"/>
    </source>
</evidence>
<dbReference type="Proteomes" id="UP001238163">
    <property type="component" value="Unassembled WGS sequence"/>
</dbReference>
<feature type="transmembrane region" description="Helical" evidence="5">
    <location>
        <begin position="103"/>
        <end position="120"/>
    </location>
</feature>
<dbReference type="AlphaFoldDB" id="A0AAE3VJP8"/>
<accession>A0AAE3VJP8</accession>
<dbReference type="PANTHER" id="PTHR43359:SF1">
    <property type="entry name" value="FORMATE HYDROGENLYASE SUBUNIT 4-RELATED"/>
    <property type="match status" value="1"/>
</dbReference>
<feature type="transmembrane region" description="Helical" evidence="5">
    <location>
        <begin position="289"/>
        <end position="308"/>
    </location>
</feature>
<dbReference type="EMBL" id="JAUSVL010000001">
    <property type="protein sequence ID" value="MDQ0291443.1"/>
    <property type="molecule type" value="Genomic_DNA"/>
</dbReference>
<sequence length="309" mass="33703">MMYNVNHGFWWAMFLASLLLAPLLFGIINKVKAFFAGRRGPRLLQLYYDMFKLSRKAGIFSRTTSGVLQLAPIMSLLATIMAMLFVPGGLFRSPLAFGGDVIFFCYLLGLSRMLTILAAMDTGSSFAGMGASREAHFSVLAEAVLFAIVIFLAIVARSICLSDLLSPLSLVTPGISVPAVLLVAGAFFIVILVENCRLPFDDPETHLELTMIHEAMILDYAGPELAMIHYTASLKLWSFCAVLTLLLLPQRVAGPLTGMLLYLALIMVFAVGIGVVESIMARYRFLKVPHLLVGSLAAVLTAVLLLLFF</sequence>
<evidence type="ECO:0000313" key="7">
    <source>
        <dbReference type="Proteomes" id="UP001238163"/>
    </source>
</evidence>
<reference evidence="6" key="1">
    <citation type="submission" date="2023-07" db="EMBL/GenBank/DDBJ databases">
        <title>Genomic Encyclopedia of Type Strains, Phase IV (KMG-IV): sequencing the most valuable type-strain genomes for metagenomic binning, comparative biology and taxonomic classification.</title>
        <authorList>
            <person name="Goeker M."/>
        </authorList>
    </citation>
    <scope>NUCLEOTIDE SEQUENCE</scope>
    <source>
        <strain evidence="6">DSM 24202</strain>
    </source>
</reference>
<keyword evidence="4 5" id="KW-0472">Membrane</keyword>
<organism evidence="6 7">
    <name type="scientific">Oligosphaera ethanolica</name>
    <dbReference type="NCBI Taxonomy" id="760260"/>
    <lineage>
        <taxon>Bacteria</taxon>
        <taxon>Pseudomonadati</taxon>
        <taxon>Lentisphaerota</taxon>
        <taxon>Oligosphaeria</taxon>
        <taxon>Oligosphaerales</taxon>
        <taxon>Oligosphaeraceae</taxon>
        <taxon>Oligosphaera</taxon>
    </lineage>
</organism>
<comment type="subcellular location">
    <subcellularLocation>
        <location evidence="1">Membrane</location>
        <topology evidence="1">Multi-pass membrane protein</topology>
    </subcellularLocation>
</comment>
<keyword evidence="7" id="KW-1185">Reference proteome</keyword>
<dbReference type="InterPro" id="IPR052561">
    <property type="entry name" value="ComplexI_Subunit1"/>
</dbReference>
<feature type="transmembrane region" description="Helical" evidence="5">
    <location>
        <begin position="227"/>
        <end position="248"/>
    </location>
</feature>
<dbReference type="InterPro" id="IPR001694">
    <property type="entry name" value="NADH_UbQ_OxRdtase_su1/FPO"/>
</dbReference>
<evidence type="ECO:0000313" key="6">
    <source>
        <dbReference type="EMBL" id="MDQ0291443.1"/>
    </source>
</evidence>
<feature type="transmembrane region" description="Helical" evidence="5">
    <location>
        <begin position="260"/>
        <end position="283"/>
    </location>
</feature>
<dbReference type="RefSeq" id="WP_307264234.1">
    <property type="nucleotide sequence ID" value="NZ_JAUSVL010000001.1"/>
</dbReference>
<protein>
    <submittedName>
        <fullName evidence="6">Formate hydrogenlyase subunit 4</fullName>
    </submittedName>
</protein>
<feature type="transmembrane region" description="Helical" evidence="5">
    <location>
        <begin position="168"/>
        <end position="193"/>
    </location>
</feature>